<dbReference type="InterPro" id="IPR001005">
    <property type="entry name" value="SANT/Myb"/>
</dbReference>
<reference evidence="9 10" key="1">
    <citation type="submission" date="2014-04" db="EMBL/GenBank/DDBJ databases">
        <authorList>
            <consortium name="International Citrus Genome Consortium"/>
            <person name="Gmitter F."/>
            <person name="Chen C."/>
            <person name="Farmerie W."/>
            <person name="Harkins T."/>
            <person name="Desany B."/>
            <person name="Mohiuddin M."/>
            <person name="Kodira C."/>
            <person name="Borodovsky M."/>
            <person name="Lomsadze A."/>
            <person name="Burns P."/>
            <person name="Jenkins J."/>
            <person name="Prochnik S."/>
            <person name="Shu S."/>
            <person name="Chapman J."/>
            <person name="Pitluck S."/>
            <person name="Schmutz J."/>
            <person name="Rokhsar D."/>
        </authorList>
    </citation>
    <scope>NUCLEOTIDE SEQUENCE</scope>
</reference>
<evidence type="ECO:0000256" key="4">
    <source>
        <dbReference type="ARBA" id="ARBA00023125"/>
    </source>
</evidence>
<feature type="domain" description="Myb-like" evidence="7">
    <location>
        <begin position="61"/>
        <end position="111"/>
    </location>
</feature>
<comment type="subcellular location">
    <subcellularLocation>
        <location evidence="1">Nucleus</location>
    </subcellularLocation>
</comment>
<dbReference type="KEGG" id="cit:102613725"/>
<evidence type="ECO:0000256" key="5">
    <source>
        <dbReference type="ARBA" id="ARBA00023163"/>
    </source>
</evidence>
<dbReference type="InterPro" id="IPR051953">
    <property type="entry name" value="Plant_SW-associated_TFs"/>
</dbReference>
<evidence type="ECO:0000256" key="1">
    <source>
        <dbReference type="ARBA" id="ARBA00004123"/>
    </source>
</evidence>
<feature type="domain" description="HTH myb-type" evidence="8">
    <location>
        <begin position="8"/>
        <end position="60"/>
    </location>
</feature>
<dbReference type="eggNOG" id="KOG0048">
    <property type="taxonomic scope" value="Eukaryota"/>
</dbReference>
<dbReference type="AlphaFoldDB" id="A0A067F5V6"/>
<keyword evidence="5" id="KW-0804">Transcription</keyword>
<keyword evidence="10" id="KW-1185">Reference proteome</keyword>
<evidence type="ECO:0000256" key="3">
    <source>
        <dbReference type="ARBA" id="ARBA00023015"/>
    </source>
</evidence>
<dbReference type="PROSITE" id="PS50090">
    <property type="entry name" value="MYB_LIKE"/>
    <property type="match status" value="2"/>
</dbReference>
<keyword evidence="2" id="KW-0677">Repeat</keyword>
<dbReference type="GO" id="GO:0006355">
    <property type="term" value="P:regulation of DNA-templated transcription"/>
    <property type="evidence" value="ECO:0000318"/>
    <property type="project" value="GO_Central"/>
</dbReference>
<dbReference type="PaxDb" id="2711-XP_006493796.1"/>
<gene>
    <name evidence="9" type="ORF">CISIN_1g036087mg</name>
</gene>
<evidence type="ECO:0000259" key="8">
    <source>
        <dbReference type="PROSITE" id="PS51294"/>
    </source>
</evidence>
<feature type="domain" description="Myb-like" evidence="7">
    <location>
        <begin position="8"/>
        <end position="60"/>
    </location>
</feature>
<evidence type="ECO:0000256" key="2">
    <source>
        <dbReference type="ARBA" id="ARBA00022737"/>
    </source>
</evidence>
<dbReference type="InterPro" id="IPR017930">
    <property type="entry name" value="Myb_dom"/>
</dbReference>
<accession>A0A067F5V6</accession>
<feature type="domain" description="HTH myb-type" evidence="8">
    <location>
        <begin position="61"/>
        <end position="115"/>
    </location>
</feature>
<protein>
    <submittedName>
        <fullName evidence="9">Uncharacterized protein</fullName>
    </submittedName>
</protein>
<keyword evidence="6" id="KW-0539">Nucleus</keyword>
<dbReference type="Pfam" id="PF00249">
    <property type="entry name" value="Myb_DNA-binding"/>
    <property type="match status" value="2"/>
</dbReference>
<dbReference type="PANTHER" id="PTHR47997:SF40">
    <property type="entry name" value="TRANSCRIPTION FACTOR MYB26-LIKE"/>
    <property type="match status" value="1"/>
</dbReference>
<dbReference type="PANTHER" id="PTHR47997">
    <property type="entry name" value="MYB DOMAIN PROTEIN 55"/>
    <property type="match status" value="1"/>
</dbReference>
<evidence type="ECO:0000313" key="10">
    <source>
        <dbReference type="Proteomes" id="UP000027120"/>
    </source>
</evidence>
<name>A0A067F5V6_CITSI</name>
<sequence length="344" mass="38841">MGHRCCSKQKVKKGLWSPEEDEKLLKHITAHGHGSWSSVPKLAGLQRCGKSCRLRWINYLRPDLRRGSFTEEEEQIIIDVHRILGNRWAQIAKHLPGRTDNEVKNYWNSCIKKKLMSKGLDPKTHILMPSHQRAAASSKIACNIQLPISSRAFTVSSSQIMSNIVSMEIIRPPVLTLPAPTDQFSLLQPTAIPMPPASEYQNPNFVWNAGDQNSQDYSTNFPNYVSSSVDHLRNGPMSSPPCSSLMNPPGFGLTDENYCMWGTNTNIEVPSLEAKLQQQREKEKNICDRQAPQMEKIDDEANMDCSFDSSSFDHHLDFVDSTLMAGAMCRDFSSFSTDDFAWNF</sequence>
<dbReference type="EMBL" id="KK784924">
    <property type="protein sequence ID" value="KDO61525.1"/>
    <property type="molecule type" value="Genomic_DNA"/>
</dbReference>
<dbReference type="FunFam" id="1.10.10.60:FF:000458">
    <property type="entry name" value="Transcription factor MYB86"/>
    <property type="match status" value="1"/>
</dbReference>
<dbReference type="FunFam" id="1.10.10.60:FF:000047">
    <property type="entry name" value="Myb transcription factor"/>
    <property type="match status" value="1"/>
</dbReference>
<dbReference type="GO" id="GO:0000976">
    <property type="term" value="F:transcription cis-regulatory region binding"/>
    <property type="evidence" value="ECO:0000318"/>
    <property type="project" value="GO_Central"/>
</dbReference>
<proteinExistence type="predicted"/>
<dbReference type="SMR" id="A0A067F5V6"/>
<dbReference type="OrthoDB" id="2143914at2759"/>
<dbReference type="SUPFAM" id="SSF46689">
    <property type="entry name" value="Homeodomain-like"/>
    <property type="match status" value="1"/>
</dbReference>
<evidence type="ECO:0000313" key="9">
    <source>
        <dbReference type="EMBL" id="KDO61525.1"/>
    </source>
</evidence>
<dbReference type="GO" id="GO:0005634">
    <property type="term" value="C:nucleus"/>
    <property type="evidence" value="ECO:0000318"/>
    <property type="project" value="GO_Central"/>
</dbReference>
<dbReference type="SMART" id="SM00717">
    <property type="entry name" value="SANT"/>
    <property type="match status" value="2"/>
</dbReference>
<dbReference type="Gene3D" id="1.10.10.60">
    <property type="entry name" value="Homeodomain-like"/>
    <property type="match status" value="2"/>
</dbReference>
<evidence type="ECO:0000259" key="7">
    <source>
        <dbReference type="PROSITE" id="PS50090"/>
    </source>
</evidence>
<dbReference type="Proteomes" id="UP000027120">
    <property type="component" value="Unassembled WGS sequence"/>
</dbReference>
<organism evidence="9 10">
    <name type="scientific">Citrus sinensis</name>
    <name type="common">Sweet orange</name>
    <name type="synonym">Citrus aurantium var. sinensis</name>
    <dbReference type="NCBI Taxonomy" id="2711"/>
    <lineage>
        <taxon>Eukaryota</taxon>
        <taxon>Viridiplantae</taxon>
        <taxon>Streptophyta</taxon>
        <taxon>Embryophyta</taxon>
        <taxon>Tracheophyta</taxon>
        <taxon>Spermatophyta</taxon>
        <taxon>Magnoliopsida</taxon>
        <taxon>eudicotyledons</taxon>
        <taxon>Gunneridae</taxon>
        <taxon>Pentapetalae</taxon>
        <taxon>rosids</taxon>
        <taxon>malvids</taxon>
        <taxon>Sapindales</taxon>
        <taxon>Rutaceae</taxon>
        <taxon>Aurantioideae</taxon>
        <taxon>Citrus</taxon>
    </lineage>
</organism>
<dbReference type="PROSITE" id="PS51294">
    <property type="entry name" value="HTH_MYB"/>
    <property type="match status" value="2"/>
</dbReference>
<dbReference type="InterPro" id="IPR009057">
    <property type="entry name" value="Homeodomain-like_sf"/>
</dbReference>
<dbReference type="CDD" id="cd00167">
    <property type="entry name" value="SANT"/>
    <property type="match status" value="2"/>
</dbReference>
<evidence type="ECO:0000256" key="6">
    <source>
        <dbReference type="ARBA" id="ARBA00023242"/>
    </source>
</evidence>
<keyword evidence="4" id="KW-0238">DNA-binding</keyword>
<keyword evidence="3" id="KW-0805">Transcription regulation</keyword>